<name>A0A4C1ZDR2_EUMVA</name>
<protein>
    <submittedName>
        <fullName evidence="1">Uncharacterized protein</fullName>
    </submittedName>
</protein>
<dbReference type="Proteomes" id="UP000299102">
    <property type="component" value="Unassembled WGS sequence"/>
</dbReference>
<sequence length="159" mass="18136">MHFSKIGSLVKIGSEKLDRPRRASRRADIPPPSVLTLYLDISHGYQRPCLLPIYLSYQHSVSASEALRSGLCQSLWGARPATPPPPPQDISYNRGVHINSVMATARRYRLGLTKSTSRLGLTYLIGASHVVRRSKLRLFYDFDLRRRRQRRPRPMLSLV</sequence>
<organism evidence="1 2">
    <name type="scientific">Eumeta variegata</name>
    <name type="common">Bagworm moth</name>
    <name type="synonym">Eumeta japonica</name>
    <dbReference type="NCBI Taxonomy" id="151549"/>
    <lineage>
        <taxon>Eukaryota</taxon>
        <taxon>Metazoa</taxon>
        <taxon>Ecdysozoa</taxon>
        <taxon>Arthropoda</taxon>
        <taxon>Hexapoda</taxon>
        <taxon>Insecta</taxon>
        <taxon>Pterygota</taxon>
        <taxon>Neoptera</taxon>
        <taxon>Endopterygota</taxon>
        <taxon>Lepidoptera</taxon>
        <taxon>Glossata</taxon>
        <taxon>Ditrysia</taxon>
        <taxon>Tineoidea</taxon>
        <taxon>Psychidae</taxon>
        <taxon>Oiketicinae</taxon>
        <taxon>Eumeta</taxon>
    </lineage>
</organism>
<accession>A0A4C1ZDR2</accession>
<dbReference type="EMBL" id="BGZK01001811">
    <property type="protein sequence ID" value="GBP86706.1"/>
    <property type="molecule type" value="Genomic_DNA"/>
</dbReference>
<reference evidence="1 2" key="1">
    <citation type="journal article" date="2019" name="Commun. Biol.">
        <title>The bagworm genome reveals a unique fibroin gene that provides high tensile strength.</title>
        <authorList>
            <person name="Kono N."/>
            <person name="Nakamura H."/>
            <person name="Ohtoshi R."/>
            <person name="Tomita M."/>
            <person name="Numata K."/>
            <person name="Arakawa K."/>
        </authorList>
    </citation>
    <scope>NUCLEOTIDE SEQUENCE [LARGE SCALE GENOMIC DNA]</scope>
</reference>
<proteinExistence type="predicted"/>
<keyword evidence="2" id="KW-1185">Reference proteome</keyword>
<comment type="caution">
    <text evidence="1">The sequence shown here is derived from an EMBL/GenBank/DDBJ whole genome shotgun (WGS) entry which is preliminary data.</text>
</comment>
<dbReference type="AlphaFoldDB" id="A0A4C1ZDR2"/>
<dbReference type="OrthoDB" id="7448176at2759"/>
<evidence type="ECO:0000313" key="1">
    <source>
        <dbReference type="EMBL" id="GBP86706.1"/>
    </source>
</evidence>
<evidence type="ECO:0000313" key="2">
    <source>
        <dbReference type="Proteomes" id="UP000299102"/>
    </source>
</evidence>
<gene>
    <name evidence="1" type="ORF">EVAR_62135_1</name>
</gene>